<gene>
    <name evidence="5" type="ORF">DV733_00640</name>
</gene>
<dbReference type="InterPro" id="IPR022694">
    <property type="entry name" value="3-OHacyl-CoA_DH"/>
</dbReference>
<keyword evidence="6" id="KW-1185">Reference proteome</keyword>
<dbReference type="RefSeq" id="WP_049993265.1">
    <property type="nucleotide sequence ID" value="NZ_CP031310.1"/>
</dbReference>
<dbReference type="AlphaFoldDB" id="A0A4D6H7P8"/>
<protein>
    <submittedName>
        <fullName evidence="5">3-hydroxyacyl-CoA dehydrogenase family protein</fullName>
    </submittedName>
</protein>
<dbReference type="InterPro" id="IPR006176">
    <property type="entry name" value="3-OHacyl-CoA_DH_NAD-bd"/>
</dbReference>
<evidence type="ECO:0000259" key="4">
    <source>
        <dbReference type="Pfam" id="PF02737"/>
    </source>
</evidence>
<proteinExistence type="predicted"/>
<dbReference type="InterPro" id="IPR036291">
    <property type="entry name" value="NAD(P)-bd_dom_sf"/>
</dbReference>
<dbReference type="STRING" id="1457250.GCA_000755225_02420"/>
<evidence type="ECO:0000256" key="1">
    <source>
        <dbReference type="ARBA" id="ARBA00023002"/>
    </source>
</evidence>
<reference evidence="5 6" key="1">
    <citation type="journal article" date="2019" name="Nat. Commun.">
        <title>A new type of DNA phosphorothioation-based antiviral system in archaea.</title>
        <authorList>
            <person name="Xiong L."/>
            <person name="Liu S."/>
            <person name="Chen S."/>
            <person name="Xiao Y."/>
            <person name="Zhu B."/>
            <person name="Gao Y."/>
            <person name="Zhang Y."/>
            <person name="Chen B."/>
            <person name="Luo J."/>
            <person name="Deng Z."/>
            <person name="Chen X."/>
            <person name="Wang L."/>
            <person name="Chen S."/>
        </authorList>
    </citation>
    <scope>NUCLEOTIDE SEQUENCE [LARGE SCALE GENOMIC DNA]</scope>
    <source>
        <strain evidence="5 6">CBA1105</strain>
    </source>
</reference>
<dbReference type="GO" id="GO:0006631">
    <property type="term" value="P:fatty acid metabolic process"/>
    <property type="evidence" value="ECO:0007669"/>
    <property type="project" value="InterPro"/>
</dbReference>
<dbReference type="GO" id="GO:0070403">
    <property type="term" value="F:NAD+ binding"/>
    <property type="evidence" value="ECO:0007669"/>
    <property type="project" value="InterPro"/>
</dbReference>
<organism evidence="5 6">
    <name type="scientific">Halapricum salinum</name>
    <dbReference type="NCBI Taxonomy" id="1457250"/>
    <lineage>
        <taxon>Archaea</taxon>
        <taxon>Methanobacteriati</taxon>
        <taxon>Methanobacteriota</taxon>
        <taxon>Stenosarchaea group</taxon>
        <taxon>Halobacteria</taxon>
        <taxon>Halobacteriales</taxon>
        <taxon>Haloarculaceae</taxon>
        <taxon>Halapricum</taxon>
    </lineage>
</organism>
<evidence type="ECO:0000259" key="3">
    <source>
        <dbReference type="Pfam" id="PF00725"/>
    </source>
</evidence>
<dbReference type="Proteomes" id="UP000296706">
    <property type="component" value="Chromosome"/>
</dbReference>
<dbReference type="PANTHER" id="PTHR48075:SF5">
    <property type="entry name" value="3-HYDROXYBUTYRYL-COA DEHYDROGENASE"/>
    <property type="match status" value="1"/>
</dbReference>
<dbReference type="InterPro" id="IPR006108">
    <property type="entry name" value="3HC_DH_C"/>
</dbReference>
<feature type="site" description="Important for catalytic activity" evidence="2">
    <location>
        <position position="118"/>
    </location>
</feature>
<dbReference type="PIRSF" id="PIRSF000105">
    <property type="entry name" value="HCDH"/>
    <property type="match status" value="1"/>
</dbReference>
<dbReference type="GeneID" id="39846331"/>
<dbReference type="OrthoDB" id="51300at2157"/>
<evidence type="ECO:0000313" key="6">
    <source>
        <dbReference type="Proteomes" id="UP000296706"/>
    </source>
</evidence>
<sequence>MHVVILGVGPVGRALARACADSGSSVTLCGEDANAVLDAVDSLSSPDADGTTDLTGAVGDADVVVETRTDAVEPTRERLADVEDAAPGETQLLVTVESTAVTSLAVALREPDRLVGLHSTVPVGWDGPIEVVVPEGASEQRVAAAESFVERLGWQPLRVHDGPGFVADRLRLAQQVEAIRTYDQGVADPATIDRTMTLSGGADIGPLELADRQGLDTVLAALERLASDLGPRFEPPATLVERVEDGRLGRVSGDGFYEWNDDQPTNLTDE</sequence>
<accession>A0A4D6H7P8</accession>
<evidence type="ECO:0000256" key="2">
    <source>
        <dbReference type="PIRSR" id="PIRSR000105-1"/>
    </source>
</evidence>
<keyword evidence="1" id="KW-0560">Oxidoreductase</keyword>
<dbReference type="Pfam" id="PF00725">
    <property type="entry name" value="3HCDH"/>
    <property type="match status" value="1"/>
</dbReference>
<dbReference type="KEGG" id="hsn:DV733_00640"/>
<name>A0A4D6H7P8_9EURY</name>
<dbReference type="SUPFAM" id="SSF51735">
    <property type="entry name" value="NAD(P)-binding Rossmann-fold domains"/>
    <property type="match status" value="1"/>
</dbReference>
<dbReference type="PANTHER" id="PTHR48075">
    <property type="entry name" value="3-HYDROXYACYL-COA DEHYDROGENASE FAMILY PROTEIN"/>
    <property type="match status" value="1"/>
</dbReference>
<dbReference type="InterPro" id="IPR008927">
    <property type="entry name" value="6-PGluconate_DH-like_C_sf"/>
</dbReference>
<dbReference type="SUPFAM" id="SSF48179">
    <property type="entry name" value="6-phosphogluconate dehydrogenase C-terminal domain-like"/>
    <property type="match status" value="1"/>
</dbReference>
<dbReference type="Gene3D" id="3.40.50.720">
    <property type="entry name" value="NAD(P)-binding Rossmann-like Domain"/>
    <property type="match status" value="1"/>
</dbReference>
<feature type="domain" description="3-hydroxyacyl-CoA dehydrogenase C-terminal" evidence="3">
    <location>
        <begin position="164"/>
        <end position="259"/>
    </location>
</feature>
<evidence type="ECO:0000313" key="5">
    <source>
        <dbReference type="EMBL" id="QCC49819.1"/>
    </source>
</evidence>
<dbReference type="EMBL" id="CP031310">
    <property type="protein sequence ID" value="QCC49819.1"/>
    <property type="molecule type" value="Genomic_DNA"/>
</dbReference>
<dbReference type="GO" id="GO:0016616">
    <property type="term" value="F:oxidoreductase activity, acting on the CH-OH group of donors, NAD or NADP as acceptor"/>
    <property type="evidence" value="ECO:0007669"/>
    <property type="project" value="InterPro"/>
</dbReference>
<dbReference type="Pfam" id="PF02737">
    <property type="entry name" value="3HCDH_N"/>
    <property type="match status" value="1"/>
</dbReference>
<dbReference type="Gene3D" id="1.10.1040.10">
    <property type="entry name" value="N-(1-d-carboxylethyl)-l-norvaline Dehydrogenase, domain 2"/>
    <property type="match status" value="1"/>
</dbReference>
<dbReference type="InterPro" id="IPR013328">
    <property type="entry name" value="6PGD_dom2"/>
</dbReference>
<feature type="domain" description="3-hydroxyacyl-CoA dehydrogenase NAD binding" evidence="4">
    <location>
        <begin position="50"/>
        <end position="161"/>
    </location>
</feature>